<dbReference type="AlphaFoldDB" id="A0A918WKK6"/>
<protein>
    <submittedName>
        <fullName evidence="2">Uncharacterized protein</fullName>
    </submittedName>
</protein>
<evidence type="ECO:0000313" key="2">
    <source>
        <dbReference type="EMBL" id="GHC55870.1"/>
    </source>
</evidence>
<accession>A0A918WKK6</accession>
<gene>
    <name evidence="2" type="ORF">GCM10010507_35440</name>
</gene>
<organism evidence="2 3">
    <name type="scientific">Streptomyces cinnamoneus</name>
    <name type="common">Streptoverticillium cinnamoneum</name>
    <dbReference type="NCBI Taxonomy" id="53446"/>
    <lineage>
        <taxon>Bacteria</taxon>
        <taxon>Bacillati</taxon>
        <taxon>Actinomycetota</taxon>
        <taxon>Actinomycetes</taxon>
        <taxon>Kitasatosporales</taxon>
        <taxon>Streptomycetaceae</taxon>
        <taxon>Streptomyces</taxon>
        <taxon>Streptomyces cinnamoneus group</taxon>
    </lineage>
</organism>
<name>A0A918WKK6_STRCJ</name>
<evidence type="ECO:0000256" key="1">
    <source>
        <dbReference type="SAM" id="MobiDB-lite"/>
    </source>
</evidence>
<proteinExistence type="predicted"/>
<evidence type="ECO:0000313" key="3">
    <source>
        <dbReference type="Proteomes" id="UP000646244"/>
    </source>
</evidence>
<comment type="caution">
    <text evidence="2">The sequence shown here is derived from an EMBL/GenBank/DDBJ whole genome shotgun (WGS) entry which is preliminary data.</text>
</comment>
<dbReference type="EMBL" id="BMVB01000011">
    <property type="protein sequence ID" value="GHC55870.1"/>
    <property type="molecule type" value="Genomic_DNA"/>
</dbReference>
<dbReference type="Proteomes" id="UP000646244">
    <property type="component" value="Unassembled WGS sequence"/>
</dbReference>
<reference evidence="2" key="1">
    <citation type="journal article" date="2014" name="Int. J. Syst. Evol. Microbiol.">
        <title>Complete genome sequence of Corynebacterium casei LMG S-19264T (=DSM 44701T), isolated from a smear-ripened cheese.</title>
        <authorList>
            <consortium name="US DOE Joint Genome Institute (JGI-PGF)"/>
            <person name="Walter F."/>
            <person name="Albersmeier A."/>
            <person name="Kalinowski J."/>
            <person name="Ruckert C."/>
        </authorList>
    </citation>
    <scope>NUCLEOTIDE SEQUENCE</scope>
    <source>
        <strain evidence="2">JCM 4633</strain>
    </source>
</reference>
<reference evidence="2" key="2">
    <citation type="submission" date="2020-09" db="EMBL/GenBank/DDBJ databases">
        <authorList>
            <person name="Sun Q."/>
            <person name="Ohkuma M."/>
        </authorList>
    </citation>
    <scope>NUCLEOTIDE SEQUENCE</scope>
    <source>
        <strain evidence="2">JCM 4633</strain>
    </source>
</reference>
<feature type="region of interest" description="Disordered" evidence="1">
    <location>
        <begin position="1"/>
        <end position="37"/>
    </location>
</feature>
<sequence length="53" mass="5475">MKPRNPLTFLSSGRPLGPVVGPESSSSPDEEHPATKRTATAITAAVLLIAFTG</sequence>